<reference evidence="1" key="1">
    <citation type="submission" date="2020-02" db="EMBL/GenBank/DDBJ databases">
        <authorList>
            <person name="Scholz U."/>
            <person name="Mascher M."/>
            <person name="Fiebig A."/>
        </authorList>
    </citation>
    <scope>NUCLEOTIDE SEQUENCE</scope>
</reference>
<dbReference type="Proteomes" id="UP000663760">
    <property type="component" value="Chromosome 13"/>
</dbReference>
<organism evidence="1 2">
    <name type="scientific">Spirodela intermedia</name>
    <name type="common">Intermediate duckweed</name>
    <dbReference type="NCBI Taxonomy" id="51605"/>
    <lineage>
        <taxon>Eukaryota</taxon>
        <taxon>Viridiplantae</taxon>
        <taxon>Streptophyta</taxon>
        <taxon>Embryophyta</taxon>
        <taxon>Tracheophyta</taxon>
        <taxon>Spermatophyta</taxon>
        <taxon>Magnoliopsida</taxon>
        <taxon>Liliopsida</taxon>
        <taxon>Araceae</taxon>
        <taxon>Lemnoideae</taxon>
        <taxon>Spirodela</taxon>
    </lineage>
</organism>
<accession>A0A7I8LAP1</accession>
<dbReference type="EMBL" id="LR746276">
    <property type="protein sequence ID" value="CAA7406930.1"/>
    <property type="molecule type" value="Genomic_DNA"/>
</dbReference>
<sequence length="37" mass="4030">MIHIEYWKKNSDHLLQASSLVSVPSAGGTYDGSSCTF</sequence>
<name>A0A7I8LAP1_SPIIN</name>
<evidence type="ECO:0000313" key="2">
    <source>
        <dbReference type="Proteomes" id="UP000663760"/>
    </source>
</evidence>
<evidence type="ECO:0000313" key="1">
    <source>
        <dbReference type="EMBL" id="CAA7406930.1"/>
    </source>
</evidence>
<dbReference type="AlphaFoldDB" id="A0A7I8LAP1"/>
<protein>
    <submittedName>
        <fullName evidence="1">Uncharacterized protein</fullName>
    </submittedName>
</protein>
<proteinExistence type="predicted"/>
<keyword evidence="2" id="KW-1185">Reference proteome</keyword>
<gene>
    <name evidence="1" type="ORF">SI8410_13017608</name>
</gene>